<dbReference type="PROSITE" id="PS51819">
    <property type="entry name" value="VOC"/>
    <property type="match status" value="1"/>
</dbReference>
<evidence type="ECO:0000313" key="3">
    <source>
        <dbReference type="EMBL" id="KEF57077.1"/>
    </source>
</evidence>
<protein>
    <recommendedName>
        <fullName evidence="2">VOC domain-containing protein</fullName>
    </recommendedName>
</protein>
<dbReference type="GO" id="GO:0046872">
    <property type="term" value="F:metal ion binding"/>
    <property type="evidence" value="ECO:0007669"/>
    <property type="project" value="UniProtKB-KW"/>
</dbReference>
<gene>
    <name evidence="3" type="ORF">A1O9_07267</name>
</gene>
<feature type="domain" description="VOC" evidence="2">
    <location>
        <begin position="173"/>
        <end position="302"/>
    </location>
</feature>
<dbReference type="PANTHER" id="PTHR43048">
    <property type="entry name" value="METHYLMALONYL-COA EPIMERASE"/>
    <property type="match status" value="1"/>
</dbReference>
<dbReference type="HOGENOM" id="CLU_052361_0_1_1"/>
<comment type="caution">
    <text evidence="3">The sequence shown here is derived from an EMBL/GenBank/DDBJ whole genome shotgun (WGS) entry which is preliminary data.</text>
</comment>
<dbReference type="InterPro" id="IPR029068">
    <property type="entry name" value="Glyas_Bleomycin-R_OHBP_Dase"/>
</dbReference>
<dbReference type="EMBL" id="AMGV01000005">
    <property type="protein sequence ID" value="KEF57077.1"/>
    <property type="molecule type" value="Genomic_DNA"/>
</dbReference>
<keyword evidence="1" id="KW-0479">Metal-binding</keyword>
<dbReference type="Gene3D" id="3.10.180.10">
    <property type="entry name" value="2,3-Dihydroxybiphenyl 1,2-Dioxygenase, domain 1"/>
    <property type="match status" value="2"/>
</dbReference>
<evidence type="ECO:0000256" key="1">
    <source>
        <dbReference type="ARBA" id="ARBA00022723"/>
    </source>
</evidence>
<dbReference type="InterPro" id="IPR051785">
    <property type="entry name" value="MMCE/EMCE_epimerase"/>
</dbReference>
<name>A0A072PBD0_9EURO</name>
<dbReference type="RefSeq" id="XP_013259667.1">
    <property type="nucleotide sequence ID" value="XM_013404213.1"/>
</dbReference>
<dbReference type="GeneID" id="25282181"/>
<evidence type="ECO:0000313" key="4">
    <source>
        <dbReference type="Proteomes" id="UP000027920"/>
    </source>
</evidence>
<dbReference type="InterPro" id="IPR037523">
    <property type="entry name" value="VOC_core"/>
</dbReference>
<dbReference type="GO" id="GO:0046491">
    <property type="term" value="P:L-methylmalonyl-CoA metabolic process"/>
    <property type="evidence" value="ECO:0007669"/>
    <property type="project" value="TreeGrafter"/>
</dbReference>
<dbReference type="AlphaFoldDB" id="A0A072PBD0"/>
<keyword evidence="4" id="KW-1185">Reference proteome</keyword>
<reference evidence="3 4" key="1">
    <citation type="submission" date="2013-03" db="EMBL/GenBank/DDBJ databases">
        <title>The Genome Sequence of Exophiala aquamarina CBS 119918.</title>
        <authorList>
            <consortium name="The Broad Institute Genomics Platform"/>
            <person name="Cuomo C."/>
            <person name="de Hoog S."/>
            <person name="Gorbushina A."/>
            <person name="Walker B."/>
            <person name="Young S.K."/>
            <person name="Zeng Q."/>
            <person name="Gargeya S."/>
            <person name="Fitzgerald M."/>
            <person name="Haas B."/>
            <person name="Abouelleil A."/>
            <person name="Allen A.W."/>
            <person name="Alvarado L."/>
            <person name="Arachchi H.M."/>
            <person name="Berlin A.M."/>
            <person name="Chapman S.B."/>
            <person name="Gainer-Dewar J."/>
            <person name="Goldberg J."/>
            <person name="Griggs A."/>
            <person name="Gujja S."/>
            <person name="Hansen M."/>
            <person name="Howarth C."/>
            <person name="Imamovic A."/>
            <person name="Ireland A."/>
            <person name="Larimer J."/>
            <person name="McCowan C."/>
            <person name="Murphy C."/>
            <person name="Pearson M."/>
            <person name="Poon T.W."/>
            <person name="Priest M."/>
            <person name="Roberts A."/>
            <person name="Saif S."/>
            <person name="Shea T."/>
            <person name="Sisk P."/>
            <person name="Sykes S."/>
            <person name="Wortman J."/>
            <person name="Nusbaum C."/>
            <person name="Birren B."/>
        </authorList>
    </citation>
    <scope>NUCLEOTIDE SEQUENCE [LARGE SCALE GENOMIC DNA]</scope>
    <source>
        <strain evidence="3 4">CBS 119918</strain>
    </source>
</reference>
<accession>A0A072PBD0</accession>
<proteinExistence type="predicted"/>
<organism evidence="3 4">
    <name type="scientific">Exophiala aquamarina CBS 119918</name>
    <dbReference type="NCBI Taxonomy" id="1182545"/>
    <lineage>
        <taxon>Eukaryota</taxon>
        <taxon>Fungi</taxon>
        <taxon>Dikarya</taxon>
        <taxon>Ascomycota</taxon>
        <taxon>Pezizomycotina</taxon>
        <taxon>Eurotiomycetes</taxon>
        <taxon>Chaetothyriomycetidae</taxon>
        <taxon>Chaetothyriales</taxon>
        <taxon>Herpotrichiellaceae</taxon>
        <taxon>Exophiala</taxon>
    </lineage>
</organism>
<dbReference type="STRING" id="1182545.A0A072PBD0"/>
<dbReference type="SUPFAM" id="SSF54593">
    <property type="entry name" value="Glyoxalase/Bleomycin resistance protein/Dihydroxybiphenyl dioxygenase"/>
    <property type="match status" value="1"/>
</dbReference>
<dbReference type="VEuPathDB" id="FungiDB:A1O9_07267"/>
<dbReference type="InterPro" id="IPR004360">
    <property type="entry name" value="Glyas_Fos-R_dOase_dom"/>
</dbReference>
<dbReference type="GO" id="GO:0005739">
    <property type="term" value="C:mitochondrion"/>
    <property type="evidence" value="ECO:0007669"/>
    <property type="project" value="TreeGrafter"/>
</dbReference>
<dbReference type="PANTHER" id="PTHR43048:SF3">
    <property type="entry name" value="METHYLMALONYL-COA EPIMERASE, MITOCHONDRIAL"/>
    <property type="match status" value="1"/>
</dbReference>
<evidence type="ECO:0000259" key="2">
    <source>
        <dbReference type="PROSITE" id="PS51819"/>
    </source>
</evidence>
<sequence length="342" mass="39069">MSIPDVKNDASKVQLVRIGHVYFEHSNLSAFANFAEDFGFIIEKRTSDTIYFRGYGRDPVIYIASQSKDDQPRFKGPAFVARDQHEFDKACKLPGAMQSDLTEVPGGGRLCTIARPNETFMHIIYGQEERPFDPSEPPPSATHEVQGPYNGPFEKRRCGEYQRYHEGPALIHKVGHFGYICKEFDEELDFYTSNFNFVHSDILFHPEIANLDVMTFMHLDLGKEFSDHHIMFLSRAPPEVPKTYVHHSSYEIADFDTQLIGHDWLTKRKWKAVWGVGRHILGSQIFDYWEDPSGFKIEHYADGDVVNEDKRTGREVVGPTSVWGPEVPVGFGNDSTINNPAY</sequence>
<dbReference type="GO" id="GO:0004493">
    <property type="term" value="F:methylmalonyl-CoA epimerase activity"/>
    <property type="evidence" value="ECO:0007669"/>
    <property type="project" value="TreeGrafter"/>
</dbReference>
<dbReference type="Proteomes" id="UP000027920">
    <property type="component" value="Unassembled WGS sequence"/>
</dbReference>
<dbReference type="Pfam" id="PF00903">
    <property type="entry name" value="Glyoxalase"/>
    <property type="match status" value="1"/>
</dbReference>
<dbReference type="OrthoDB" id="3360610at2759"/>